<evidence type="ECO:0000313" key="3">
    <source>
        <dbReference type="Proteomes" id="UP001500909"/>
    </source>
</evidence>
<dbReference type="Gene3D" id="3.90.930.1">
    <property type="match status" value="1"/>
</dbReference>
<organism evidence="2 3">
    <name type="scientific">Streptomyces olivaceiscleroticus</name>
    <dbReference type="NCBI Taxonomy" id="68245"/>
    <lineage>
        <taxon>Bacteria</taxon>
        <taxon>Bacillati</taxon>
        <taxon>Actinomycetota</taxon>
        <taxon>Actinomycetes</taxon>
        <taxon>Kitasatosporales</taxon>
        <taxon>Streptomycetaceae</taxon>
        <taxon>Streptomyces</taxon>
    </lineage>
</organism>
<name>A0ABN1BJG8_9ACTN</name>
<evidence type="ECO:0008006" key="4">
    <source>
        <dbReference type="Google" id="ProtNLM"/>
    </source>
</evidence>
<dbReference type="SUPFAM" id="SSF82185">
    <property type="entry name" value="Histone H3 K4-specific methyltransferase SET7/9 N-terminal domain"/>
    <property type="match status" value="1"/>
</dbReference>
<dbReference type="EMBL" id="BAAABY010000062">
    <property type="protein sequence ID" value="GAA0499103.1"/>
    <property type="molecule type" value="Genomic_DNA"/>
</dbReference>
<sequence>MRRIDIDDSEVEVDFDHRLLYDGEPFTGEAEEYLAGHRVSLVTYADGYKDGPFLEWYKSGTLRAEGVMRMGFVSGEFKRWHENGTLAKKTINSADGRTPLAEFEWDEDGRPTRSWERGSTQV</sequence>
<reference evidence="2 3" key="1">
    <citation type="journal article" date="2019" name="Int. J. Syst. Evol. Microbiol.">
        <title>The Global Catalogue of Microorganisms (GCM) 10K type strain sequencing project: providing services to taxonomists for standard genome sequencing and annotation.</title>
        <authorList>
            <consortium name="The Broad Institute Genomics Platform"/>
            <consortium name="The Broad Institute Genome Sequencing Center for Infectious Disease"/>
            <person name="Wu L."/>
            <person name="Ma J."/>
        </authorList>
    </citation>
    <scope>NUCLEOTIDE SEQUENCE [LARGE SCALE GENOMIC DNA]</scope>
    <source>
        <strain evidence="2 3">JCM 4805</strain>
    </source>
</reference>
<accession>A0ABN1BJG8</accession>
<dbReference type="RefSeq" id="WP_346100163.1">
    <property type="nucleotide sequence ID" value="NZ_BAAABY010000062.1"/>
</dbReference>
<feature type="region of interest" description="Disordered" evidence="1">
    <location>
        <begin position="103"/>
        <end position="122"/>
    </location>
</feature>
<comment type="caution">
    <text evidence="2">The sequence shown here is derived from an EMBL/GenBank/DDBJ whole genome shotgun (WGS) entry which is preliminary data.</text>
</comment>
<keyword evidence="3" id="KW-1185">Reference proteome</keyword>
<proteinExistence type="predicted"/>
<evidence type="ECO:0000313" key="2">
    <source>
        <dbReference type="EMBL" id="GAA0499103.1"/>
    </source>
</evidence>
<evidence type="ECO:0000256" key="1">
    <source>
        <dbReference type="SAM" id="MobiDB-lite"/>
    </source>
</evidence>
<protein>
    <recommendedName>
        <fullName evidence="4">MORN repeat variant</fullName>
    </recommendedName>
</protein>
<dbReference type="Proteomes" id="UP001500909">
    <property type="component" value="Unassembled WGS sequence"/>
</dbReference>
<gene>
    <name evidence="2" type="ORF">GCM10010361_75820</name>
</gene>